<reference evidence="1 2" key="1">
    <citation type="journal article" date="2024" name="Ann. Entomol. Soc. Am.">
        <title>Genomic analyses of the southern and eastern yellowjacket wasps (Hymenoptera: Vespidae) reveal evolutionary signatures of social life.</title>
        <authorList>
            <person name="Catto M.A."/>
            <person name="Caine P.B."/>
            <person name="Orr S.E."/>
            <person name="Hunt B.G."/>
            <person name="Goodisman M.A.D."/>
        </authorList>
    </citation>
    <scope>NUCLEOTIDE SEQUENCE [LARGE SCALE GENOMIC DNA]</scope>
    <source>
        <strain evidence="1">233</strain>
        <tissue evidence="1">Head and thorax</tissue>
    </source>
</reference>
<comment type="caution">
    <text evidence="1">The sequence shown here is derived from an EMBL/GenBank/DDBJ whole genome shotgun (WGS) entry which is preliminary data.</text>
</comment>
<evidence type="ECO:0000313" key="1">
    <source>
        <dbReference type="EMBL" id="KAL2718681.1"/>
    </source>
</evidence>
<accession>A0ABD2ADK0</accession>
<sequence length="95" mass="10947">MDSSASSAAGGFTHHCSTEYTYSIYLVIQHNDWSQRFYFSTMFYHLAMMLFAAKYSENEALDKVHATVILKQSDSLRPSRKEMRIKERIVSSALL</sequence>
<protein>
    <submittedName>
        <fullName evidence="1">Uncharacterized protein</fullName>
    </submittedName>
</protein>
<organism evidence="1 2">
    <name type="scientific">Vespula squamosa</name>
    <name type="common">Southern yellow jacket</name>
    <name type="synonym">Wasp</name>
    <dbReference type="NCBI Taxonomy" id="30214"/>
    <lineage>
        <taxon>Eukaryota</taxon>
        <taxon>Metazoa</taxon>
        <taxon>Ecdysozoa</taxon>
        <taxon>Arthropoda</taxon>
        <taxon>Hexapoda</taxon>
        <taxon>Insecta</taxon>
        <taxon>Pterygota</taxon>
        <taxon>Neoptera</taxon>
        <taxon>Endopterygota</taxon>
        <taxon>Hymenoptera</taxon>
        <taxon>Apocrita</taxon>
        <taxon>Aculeata</taxon>
        <taxon>Vespoidea</taxon>
        <taxon>Vespidae</taxon>
        <taxon>Vespinae</taxon>
        <taxon>Vespula</taxon>
    </lineage>
</organism>
<dbReference type="EMBL" id="JAUDFV010000152">
    <property type="protein sequence ID" value="KAL2718681.1"/>
    <property type="molecule type" value="Genomic_DNA"/>
</dbReference>
<dbReference type="AlphaFoldDB" id="A0ABD2ADK0"/>
<dbReference type="Proteomes" id="UP001607302">
    <property type="component" value="Unassembled WGS sequence"/>
</dbReference>
<name>A0ABD2ADK0_VESSQ</name>
<proteinExistence type="predicted"/>
<evidence type="ECO:0000313" key="2">
    <source>
        <dbReference type="Proteomes" id="UP001607302"/>
    </source>
</evidence>
<gene>
    <name evidence="1" type="ORF">V1478_012557</name>
</gene>
<keyword evidence="2" id="KW-1185">Reference proteome</keyword>